<proteinExistence type="predicted"/>
<gene>
    <name evidence="1" type="ORF">ABK905_13075</name>
</gene>
<name>A0AAU7QFQ5_9GAMM</name>
<dbReference type="AlphaFoldDB" id="A0AAU7QFQ5"/>
<accession>A0AAU7QFQ5</accession>
<evidence type="ECO:0000313" key="1">
    <source>
        <dbReference type="EMBL" id="XBS71728.1"/>
    </source>
</evidence>
<reference evidence="1" key="1">
    <citation type="submission" date="2024-06" db="EMBL/GenBank/DDBJ databases">
        <authorList>
            <person name="Coelho C."/>
            <person name="Bento M."/>
            <person name="Garcia E."/>
            <person name="Camelo A."/>
            <person name="Brandao I."/>
            <person name="Espirito Santo C."/>
            <person name="Trovao J."/>
            <person name="Verissimo A."/>
            <person name="Costa J."/>
            <person name="Tiago I."/>
        </authorList>
    </citation>
    <scope>NUCLEOTIDE SEQUENCE</scope>
    <source>
        <strain evidence="1">KWT182</strain>
    </source>
</reference>
<protein>
    <submittedName>
        <fullName evidence="1">Uncharacterized protein</fullName>
    </submittedName>
</protein>
<dbReference type="EMBL" id="CP157947">
    <property type="protein sequence ID" value="XBS71728.1"/>
    <property type="molecule type" value="Genomic_DNA"/>
</dbReference>
<organism evidence="1">
    <name type="scientific">Acerihabitans sp. KWT182</name>
    <dbReference type="NCBI Taxonomy" id="3157919"/>
    <lineage>
        <taxon>Bacteria</taxon>
        <taxon>Pseudomonadati</taxon>
        <taxon>Pseudomonadota</taxon>
        <taxon>Gammaproteobacteria</taxon>
        <taxon>Enterobacterales</taxon>
        <taxon>Pectobacteriaceae</taxon>
        <taxon>Acerihabitans</taxon>
    </lineage>
</organism>
<sequence length="365" mass="40538">MEQAVSRQTLQLAGTQRYLHVAALGGDTYRGNRLYVRIDPRTGEAQGVKYFLSADRQLLPVPVKAAVKLKNILLEGLGGKGSGKAARVWGTVKSIDDLALVTLPQYQNPQYLQIESYGSRDAESILFPEKGIALQQTALDPAAYAVAFARLPDFQKRAIRSWTLVDGDSAVPSARWGDEPINIEINHHLYEREPLHAWETRERLVLSGLMAAFDSPLPRQSGSFLRVAEYQRDQIIPWGDTIGPGDIVTNFPTLMSASAEDHYARIYTELTAKEAEENNCKALIYYEIKGGSCLPLARTQADAVLAEYIYLFRPLSFFRVKAISHGLLIGGEMYPSTRIGVVLEEIEQPIASAKNLFTGEVIHFN</sequence>